<evidence type="ECO:0000256" key="1">
    <source>
        <dbReference type="ARBA" id="ARBA00023002"/>
    </source>
</evidence>
<comment type="similarity">
    <text evidence="2">Belongs to the NAD(P)-dependent epimerase/dehydratase family. Dihydroflavonol-4-reductase subfamily.</text>
</comment>
<protein>
    <recommendedName>
        <fullName evidence="4">NAD-dependent epimerase/dehydratase domain-containing protein</fullName>
    </recommendedName>
</protein>
<evidence type="ECO:0000313" key="5">
    <source>
        <dbReference type="EMBL" id="KAA8573701.1"/>
    </source>
</evidence>
<evidence type="ECO:0000256" key="2">
    <source>
        <dbReference type="ARBA" id="ARBA00023445"/>
    </source>
</evidence>
<accession>A0A5M9JWX1</accession>
<evidence type="ECO:0000313" key="6">
    <source>
        <dbReference type="Proteomes" id="UP000322873"/>
    </source>
</evidence>
<proteinExistence type="inferred from homology"/>
<dbReference type="AlphaFoldDB" id="A0A5M9JWX1"/>
<dbReference type="EMBL" id="VICG01000003">
    <property type="protein sequence ID" value="KAA8573701.1"/>
    <property type="molecule type" value="Genomic_DNA"/>
</dbReference>
<dbReference type="GO" id="GO:0016616">
    <property type="term" value="F:oxidoreductase activity, acting on the CH-OH group of donors, NAD or NADP as acceptor"/>
    <property type="evidence" value="ECO:0007669"/>
    <property type="project" value="TreeGrafter"/>
</dbReference>
<dbReference type="InterPro" id="IPR050425">
    <property type="entry name" value="NAD(P)_dehydrat-like"/>
</dbReference>
<dbReference type="SUPFAM" id="SSF51735">
    <property type="entry name" value="NAD(P)-binding Rossmann-fold domains"/>
    <property type="match status" value="1"/>
</dbReference>
<keyword evidence="6" id="KW-1185">Reference proteome</keyword>
<name>A0A5M9JWX1_MONFR</name>
<dbReference type="VEuPathDB" id="FungiDB:MFRU_001g03530"/>
<feature type="region of interest" description="Disordered" evidence="3">
    <location>
        <begin position="233"/>
        <end position="255"/>
    </location>
</feature>
<reference evidence="5 6" key="1">
    <citation type="submission" date="2019-06" db="EMBL/GenBank/DDBJ databases">
        <title>Genome Sequence of the Brown Rot Fungal Pathogen Monilinia fructicola.</title>
        <authorList>
            <person name="De Miccolis Angelini R.M."/>
            <person name="Landi L."/>
            <person name="Abate D."/>
            <person name="Pollastro S."/>
            <person name="Romanazzi G."/>
            <person name="Faretra F."/>
        </authorList>
    </citation>
    <scope>NUCLEOTIDE SEQUENCE [LARGE SCALE GENOMIC DNA]</scope>
    <source>
        <strain evidence="5 6">Mfrc123</strain>
    </source>
</reference>
<dbReference type="InterPro" id="IPR036291">
    <property type="entry name" value="NAD(P)-bd_dom_sf"/>
</dbReference>
<organism evidence="5 6">
    <name type="scientific">Monilinia fructicola</name>
    <name type="common">Brown rot fungus</name>
    <name type="synonym">Ciboria fructicola</name>
    <dbReference type="NCBI Taxonomy" id="38448"/>
    <lineage>
        <taxon>Eukaryota</taxon>
        <taxon>Fungi</taxon>
        <taxon>Dikarya</taxon>
        <taxon>Ascomycota</taxon>
        <taxon>Pezizomycotina</taxon>
        <taxon>Leotiomycetes</taxon>
        <taxon>Helotiales</taxon>
        <taxon>Sclerotiniaceae</taxon>
        <taxon>Monilinia</taxon>
    </lineage>
</organism>
<dbReference type="Pfam" id="PF01370">
    <property type="entry name" value="Epimerase"/>
    <property type="match status" value="1"/>
</dbReference>
<feature type="domain" description="NAD-dependent epimerase/dehydratase" evidence="4">
    <location>
        <begin position="3"/>
        <end position="204"/>
    </location>
</feature>
<dbReference type="PANTHER" id="PTHR10366:SF564">
    <property type="entry name" value="STEROL-4-ALPHA-CARBOXYLATE 3-DEHYDROGENASE, DECARBOXYLATING"/>
    <property type="match status" value="1"/>
</dbReference>
<keyword evidence="1" id="KW-0560">Oxidoreductase</keyword>
<dbReference type="Gene3D" id="3.40.50.720">
    <property type="entry name" value="NAD(P)-binding Rossmann-like Domain"/>
    <property type="match status" value="1"/>
</dbReference>
<evidence type="ECO:0000259" key="4">
    <source>
        <dbReference type="Pfam" id="PF01370"/>
    </source>
</evidence>
<comment type="caution">
    <text evidence="5">The sequence shown here is derived from an EMBL/GenBank/DDBJ whole genome shotgun (WGS) entry which is preliminary data.</text>
</comment>
<gene>
    <name evidence="5" type="ORF">EYC84_005272</name>
</gene>
<dbReference type="PANTHER" id="PTHR10366">
    <property type="entry name" value="NAD DEPENDENT EPIMERASE/DEHYDRATASE"/>
    <property type="match status" value="1"/>
</dbReference>
<sequence length="321" mass="35552">MHVLLTGGSGFIAAHILDFLLSRGHTVVTTVRSQQKIDAIKAAHPNAHPSQLEFYIVEDIAKDNAFDECIKAVGPGLDAVLHTASPFHFNVTDTKKDLLDPAIKGTTSILYAIKKYGPSVKWVVVTSSFAAIVNPFKGNWPEHTYSEADWNPITLEDAAQNPSNGYRASKTFAEKAAWDFIERERPNFTMTTINPPLVLGPIVHYLNSLDALKPSNQRIRNLLQGRCKRRAPRHGNLPLGRRARSGARPCPSHRGARRGAHKRFFVTAGYFSNREIADEIIRKNFPEYEKGAAGEGCEGGWLPGRAVFTSLIIRGRWISCA</sequence>
<dbReference type="Proteomes" id="UP000322873">
    <property type="component" value="Unassembled WGS sequence"/>
</dbReference>
<dbReference type="InterPro" id="IPR001509">
    <property type="entry name" value="Epimerase_deHydtase"/>
</dbReference>
<evidence type="ECO:0000256" key="3">
    <source>
        <dbReference type="SAM" id="MobiDB-lite"/>
    </source>
</evidence>